<feature type="region of interest" description="Disordered" evidence="1">
    <location>
        <begin position="1"/>
        <end position="48"/>
    </location>
</feature>
<dbReference type="GO" id="GO:0005634">
    <property type="term" value="C:nucleus"/>
    <property type="evidence" value="ECO:0007669"/>
    <property type="project" value="TreeGrafter"/>
</dbReference>
<feature type="compositionally biased region" description="Low complexity" evidence="1">
    <location>
        <begin position="21"/>
        <end position="48"/>
    </location>
</feature>
<dbReference type="EMBL" id="JANBVN010000192">
    <property type="protein sequence ID" value="KAJ9133934.1"/>
    <property type="molecule type" value="Genomic_DNA"/>
</dbReference>
<dbReference type="Pfam" id="PF08613">
    <property type="entry name" value="Cyclin"/>
    <property type="match status" value="1"/>
</dbReference>
<evidence type="ECO:0000256" key="1">
    <source>
        <dbReference type="SAM" id="MobiDB-lite"/>
    </source>
</evidence>
<dbReference type="GO" id="GO:0016538">
    <property type="term" value="F:cyclin-dependent protein serine/threonine kinase regulator activity"/>
    <property type="evidence" value="ECO:0007669"/>
    <property type="project" value="TreeGrafter"/>
</dbReference>
<gene>
    <name evidence="2" type="ORF">NKR19_g8861</name>
</gene>
<feature type="region of interest" description="Disordered" evidence="1">
    <location>
        <begin position="368"/>
        <end position="387"/>
    </location>
</feature>
<dbReference type="Proteomes" id="UP001174691">
    <property type="component" value="Unassembled WGS sequence"/>
</dbReference>
<accession>A0AA38RMD1</accession>
<evidence type="ECO:0000313" key="3">
    <source>
        <dbReference type="Proteomes" id="UP001174691"/>
    </source>
</evidence>
<dbReference type="CDD" id="cd20557">
    <property type="entry name" value="CYCLIN_ScPCL1-like"/>
    <property type="match status" value="1"/>
</dbReference>
<sequence>MQAWRHGLASPPPEYNHPDLLDGSGSQSSDNDSECSSSATLASTASSLSTLASAASTSAWSLPSSQTSDFTSYSVAAGYESIHCGQSQDASQQNRPVAGKLFTESLQPGLAFQQQEQTQYQSSQPREAVPPELRKNPRRTSAATSASRGCPPTLSRQVDRKVEFVDKLVDSATYIVEAIWPTSSVPCRSDFDCVLPLRKFIEETLRRSRTSYSTLQVGLYYLILIKPHIPAHDFTMEQTGESHARRALQCGRRMFLAALILASKWLQDRNYSARAWSKISGLQISEINENERAFLGAVRWNLHVTEDLYKVWSDLVMEHTPSMPPPPGAAARCYERQCATFKELIQGLTPELDNLHDLVPAKKTRSLPGIQSAATHPSSIGPPADSSIDSATAAFSIELRIQYSCNSSSQSRTSSISSASLSHNAPAYMQARRATGERQRMVYGLQYRLGQSSLDDTLADKRRNLAVADIVDIPEQLSLEEADVRIPSPDSYDTYLSKTRGTDQSHQLSMCDAALALQELHNHRDTSEPTPKPLQTRTVPVFQGPKRKRAEDGSALQENVRDLLTEERSTMWSDEMVGVPAAHAAFASPTKRVRLSAASSMYQPHLVAQAYGQHRLIPAM</sequence>
<dbReference type="InterPro" id="IPR013922">
    <property type="entry name" value="Cyclin_PHO80-like"/>
</dbReference>
<organism evidence="2 3">
    <name type="scientific">Coniochaeta hoffmannii</name>
    <dbReference type="NCBI Taxonomy" id="91930"/>
    <lineage>
        <taxon>Eukaryota</taxon>
        <taxon>Fungi</taxon>
        <taxon>Dikarya</taxon>
        <taxon>Ascomycota</taxon>
        <taxon>Pezizomycotina</taxon>
        <taxon>Sordariomycetes</taxon>
        <taxon>Sordariomycetidae</taxon>
        <taxon>Coniochaetales</taxon>
        <taxon>Coniochaetaceae</taxon>
        <taxon>Coniochaeta</taxon>
    </lineage>
</organism>
<dbReference type="PANTHER" id="PTHR15615:SF36">
    <property type="entry name" value="PHO85 CYCLIN-5"/>
    <property type="match status" value="1"/>
</dbReference>
<dbReference type="Gene3D" id="1.10.472.10">
    <property type="entry name" value="Cyclin-like"/>
    <property type="match status" value="1"/>
</dbReference>
<name>A0AA38RMD1_9PEZI</name>
<evidence type="ECO:0000313" key="2">
    <source>
        <dbReference type="EMBL" id="KAJ9133934.1"/>
    </source>
</evidence>
<protein>
    <submittedName>
        <fullName evidence="2">G1/S-specific cyclin pas1</fullName>
    </submittedName>
</protein>
<proteinExistence type="predicted"/>
<dbReference type="GO" id="GO:0019901">
    <property type="term" value="F:protein kinase binding"/>
    <property type="evidence" value="ECO:0007669"/>
    <property type="project" value="InterPro"/>
</dbReference>
<dbReference type="PANTHER" id="PTHR15615">
    <property type="match status" value="1"/>
</dbReference>
<feature type="region of interest" description="Disordered" evidence="1">
    <location>
        <begin position="112"/>
        <end position="154"/>
    </location>
</feature>
<dbReference type="GO" id="GO:0000307">
    <property type="term" value="C:cyclin-dependent protein kinase holoenzyme complex"/>
    <property type="evidence" value="ECO:0007669"/>
    <property type="project" value="TreeGrafter"/>
</dbReference>
<reference evidence="2" key="1">
    <citation type="submission" date="2022-07" db="EMBL/GenBank/DDBJ databases">
        <title>Fungi with potential for degradation of polypropylene.</title>
        <authorList>
            <person name="Gostincar C."/>
        </authorList>
    </citation>
    <scope>NUCLEOTIDE SEQUENCE</scope>
    <source>
        <strain evidence="2">EXF-13287</strain>
    </source>
</reference>
<dbReference type="AlphaFoldDB" id="A0AA38RMD1"/>
<keyword evidence="3" id="KW-1185">Reference proteome</keyword>
<comment type="caution">
    <text evidence="2">The sequence shown here is derived from an EMBL/GenBank/DDBJ whole genome shotgun (WGS) entry which is preliminary data.</text>
</comment>
<feature type="compositionally biased region" description="Low complexity" evidence="1">
    <location>
        <begin position="113"/>
        <end position="124"/>
    </location>
</feature>